<dbReference type="Proteomes" id="UP001175228">
    <property type="component" value="Unassembled WGS sequence"/>
</dbReference>
<accession>A0AA39Q175</accession>
<name>A0AA39Q175_9AGAR</name>
<protein>
    <submittedName>
        <fullName evidence="1">Uncharacterized protein</fullName>
    </submittedName>
</protein>
<dbReference type="AlphaFoldDB" id="A0AA39Q175"/>
<comment type="caution">
    <text evidence="1">The sequence shown here is derived from an EMBL/GenBank/DDBJ whole genome shotgun (WGS) entry which is preliminary data.</text>
</comment>
<organism evidence="1 2">
    <name type="scientific">Armillaria luteobubalina</name>
    <dbReference type="NCBI Taxonomy" id="153913"/>
    <lineage>
        <taxon>Eukaryota</taxon>
        <taxon>Fungi</taxon>
        <taxon>Dikarya</taxon>
        <taxon>Basidiomycota</taxon>
        <taxon>Agaricomycotina</taxon>
        <taxon>Agaricomycetes</taxon>
        <taxon>Agaricomycetidae</taxon>
        <taxon>Agaricales</taxon>
        <taxon>Marasmiineae</taxon>
        <taxon>Physalacriaceae</taxon>
        <taxon>Armillaria</taxon>
    </lineage>
</organism>
<gene>
    <name evidence="1" type="ORF">EDD18DRAFT_1107863</name>
</gene>
<evidence type="ECO:0000313" key="2">
    <source>
        <dbReference type="Proteomes" id="UP001175228"/>
    </source>
</evidence>
<sequence length="253" mass="28072">MLIKLLGSGEIKIAGLVTHRYDFADIEQAYETYGAAAKHKAVKNAVKKTGSHSCKNSCNRKLAGAHWWANTLRVDSAGTAFVAKHGHDLQRLQLSHYPLTKFTILDKPGALSAIGFSENTQTSDIFNLDIPAQIILLMCYVYAAYALDQWVEASILIEDIKRRYNLERQSHKKICRKAAAIGTVKVKVTAEVSNVQELPGRQKWQAILSLKSKAGIAHARRAVQPFTISRNVPMLYGRNPDNSSKIAGFLQLQ</sequence>
<evidence type="ECO:0000313" key="1">
    <source>
        <dbReference type="EMBL" id="KAK0493899.1"/>
    </source>
</evidence>
<reference evidence="1" key="1">
    <citation type="submission" date="2023-06" db="EMBL/GenBank/DDBJ databases">
        <authorList>
            <consortium name="Lawrence Berkeley National Laboratory"/>
            <person name="Ahrendt S."/>
            <person name="Sahu N."/>
            <person name="Indic B."/>
            <person name="Wong-Bajracharya J."/>
            <person name="Merenyi Z."/>
            <person name="Ke H.-M."/>
            <person name="Monk M."/>
            <person name="Kocsube S."/>
            <person name="Drula E."/>
            <person name="Lipzen A."/>
            <person name="Balint B."/>
            <person name="Henrissat B."/>
            <person name="Andreopoulos B."/>
            <person name="Martin F.M."/>
            <person name="Harder C.B."/>
            <person name="Rigling D."/>
            <person name="Ford K.L."/>
            <person name="Foster G.D."/>
            <person name="Pangilinan J."/>
            <person name="Papanicolaou A."/>
            <person name="Barry K."/>
            <person name="LaButti K."/>
            <person name="Viragh M."/>
            <person name="Koriabine M."/>
            <person name="Yan M."/>
            <person name="Riley R."/>
            <person name="Champramary S."/>
            <person name="Plett K.L."/>
            <person name="Tsai I.J."/>
            <person name="Slot J."/>
            <person name="Sipos G."/>
            <person name="Plett J."/>
            <person name="Nagy L.G."/>
            <person name="Grigoriev I.V."/>
        </authorList>
    </citation>
    <scope>NUCLEOTIDE SEQUENCE</scope>
    <source>
        <strain evidence="1">HWK02</strain>
    </source>
</reference>
<dbReference type="EMBL" id="JAUEPU010000023">
    <property type="protein sequence ID" value="KAK0493899.1"/>
    <property type="molecule type" value="Genomic_DNA"/>
</dbReference>
<keyword evidence="2" id="KW-1185">Reference proteome</keyword>
<proteinExistence type="predicted"/>